<proteinExistence type="predicted"/>
<dbReference type="Proteomes" id="UP000305410">
    <property type="component" value="Chromosome Linear"/>
</dbReference>
<evidence type="ECO:0000313" key="2">
    <source>
        <dbReference type="Proteomes" id="UP000305410"/>
    </source>
</evidence>
<gene>
    <name evidence="1" type="ORF">CFBP5506_17580</name>
</gene>
<protein>
    <submittedName>
        <fullName evidence="1">DUF535 family protein</fullName>
    </submittedName>
</protein>
<dbReference type="AlphaFoldDB" id="A0AAF0H1F8"/>
<sequence>MTPLQDVAVSAEKIQVTDAVARTALGSAHFLLFRKIMGFAWRAHWKRAVLFWMRFAANPVVTLQWWRFLADFSTREKLPPPHDELLQKPLSKFLINKVSQKKRLVILTSNFTFAGRHFPRNIMAGLWAGKTIDMGIVHGRSGDYRCTLALADQCGGRHEGAFSVRLARNDEDAILWTATFTFLRQRESPHHTIVVGGMQGPRAGKEQMVSVTRDLAGLRPKEAALMVLQGLAAEGAHDYFAVAHSRHPIRYRRARRQKMMVSDIDAFWRERSGEPDEIFGFKVPFSSLEGGDKRSHMKLTFFNLGKRLAEARVNENA</sequence>
<name>A0AAF0H1F8_AGRTU</name>
<dbReference type="PANTHER" id="PTHR38785">
    <property type="entry name" value="HOMOLOG OF VIRK"/>
    <property type="match status" value="1"/>
</dbReference>
<dbReference type="GO" id="GO:0006974">
    <property type="term" value="P:DNA damage response"/>
    <property type="evidence" value="ECO:0007669"/>
    <property type="project" value="TreeGrafter"/>
</dbReference>
<reference evidence="1" key="1">
    <citation type="submission" date="2019-04" db="EMBL/GenBank/DDBJ databases">
        <authorList>
            <person name="Chiang H.-Y."/>
            <person name="Huang Y.-Y."/>
            <person name="Chou L."/>
            <person name="Lai E.-M."/>
            <person name="Kuo C.-H."/>
        </authorList>
    </citation>
    <scope>NUCLEOTIDE SEQUENCE</scope>
    <source>
        <strain evidence="1">CFBP5506</strain>
    </source>
</reference>
<organism evidence="1 2">
    <name type="scientific">Agrobacterium tumefaciens</name>
    <dbReference type="NCBI Taxonomy" id="358"/>
    <lineage>
        <taxon>Bacteria</taxon>
        <taxon>Pseudomonadati</taxon>
        <taxon>Pseudomonadota</taxon>
        <taxon>Alphaproteobacteria</taxon>
        <taxon>Hyphomicrobiales</taxon>
        <taxon>Rhizobiaceae</taxon>
        <taxon>Rhizobium/Agrobacterium group</taxon>
        <taxon>Agrobacterium</taxon>
        <taxon>Agrobacterium tumefaciens complex</taxon>
    </lineage>
</organism>
<dbReference type="Pfam" id="PF04393">
    <property type="entry name" value="DUF535"/>
    <property type="match status" value="1"/>
</dbReference>
<dbReference type="PANTHER" id="PTHR38785:SF1">
    <property type="entry name" value="HOMOLOG OF VIRK"/>
    <property type="match status" value="1"/>
</dbReference>
<accession>A0AAF0H1F8</accession>
<dbReference type="RefSeq" id="WP_080794760.1">
    <property type="nucleotide sequence ID" value="NZ_CP122963.1"/>
</dbReference>
<reference evidence="1" key="2">
    <citation type="submission" date="2023-04" db="EMBL/GenBank/DDBJ databases">
        <title>Complete genome sequence of Agrobacterium salinitolerans CFBP5506.</title>
        <authorList>
            <person name="Yen H.-C."/>
            <person name="Yan X.-H."/>
            <person name="Lai E.-M."/>
            <person name="Kuo C.-H."/>
        </authorList>
    </citation>
    <scope>NUCLEOTIDE SEQUENCE</scope>
    <source>
        <strain evidence="1">CFBP5506</strain>
    </source>
</reference>
<evidence type="ECO:0000313" key="1">
    <source>
        <dbReference type="EMBL" id="WGM61444.1"/>
    </source>
</evidence>
<dbReference type="EMBL" id="CP122963">
    <property type="protein sequence ID" value="WGM61444.1"/>
    <property type="molecule type" value="Genomic_DNA"/>
</dbReference>
<dbReference type="InterPro" id="IPR007488">
    <property type="entry name" value="DUF535"/>
</dbReference>